<dbReference type="EMBL" id="JACRWD010000001">
    <property type="protein sequence ID" value="MBC6003370.1"/>
    <property type="molecule type" value="Genomic_DNA"/>
</dbReference>
<reference evidence="1 2" key="1">
    <citation type="submission" date="2020-08" db="EMBL/GenBank/DDBJ databases">
        <authorList>
            <person name="Liu C."/>
            <person name="Sun Q."/>
        </authorList>
    </citation>
    <scope>NUCLEOTIDE SEQUENCE [LARGE SCALE GENOMIC DNA]</scope>
    <source>
        <strain evidence="1 2">NSJ-45</strain>
    </source>
</reference>
<proteinExistence type="predicted"/>
<evidence type="ECO:0000313" key="1">
    <source>
        <dbReference type="EMBL" id="MBC6003370.1"/>
    </source>
</evidence>
<evidence type="ECO:0000313" key="2">
    <source>
        <dbReference type="Proteomes" id="UP000611796"/>
    </source>
</evidence>
<protein>
    <submittedName>
        <fullName evidence="1">Uncharacterized protein</fullName>
    </submittedName>
</protein>
<comment type="caution">
    <text evidence="1">The sequence shown here is derived from an EMBL/GenBank/DDBJ whole genome shotgun (WGS) entry which is preliminary data.</text>
</comment>
<name>A0ABR7K2N5_9FIRM</name>
<keyword evidence="2" id="KW-1185">Reference proteome</keyword>
<organism evidence="1 2">
    <name type="scientific">Paeniclostridium hominis</name>
    <dbReference type="NCBI Taxonomy" id="2764329"/>
    <lineage>
        <taxon>Bacteria</taxon>
        <taxon>Bacillati</taxon>
        <taxon>Bacillota</taxon>
        <taxon>Clostridia</taxon>
        <taxon>Peptostreptococcales</taxon>
        <taxon>Peptostreptococcaceae</taxon>
        <taxon>Paeniclostridium</taxon>
    </lineage>
</organism>
<sequence>MATKSIIILRNFSHVSTCAYVRGEHHRINEDLANQFIKANLAAPCNHNHVEENEGIVDVPDYINAESKSKTRGRRKKVDN</sequence>
<gene>
    <name evidence="1" type="ORF">H8891_06120</name>
</gene>
<dbReference type="Proteomes" id="UP000611796">
    <property type="component" value="Unassembled WGS sequence"/>
</dbReference>
<dbReference type="RefSeq" id="WP_187005629.1">
    <property type="nucleotide sequence ID" value="NZ_JACRWD010000001.1"/>
</dbReference>
<accession>A0ABR7K2N5</accession>